<accession>A0A510I326</accession>
<evidence type="ECO:0000313" key="2">
    <source>
        <dbReference type="Proteomes" id="UP000315115"/>
    </source>
</evidence>
<gene>
    <name evidence="1" type="ORF">VroAM7_02310</name>
</gene>
<sequence>MKLDQKTLLFVAIGLGAIKYIALPALDQYNSLSEQYRSVSLRYDKSISAIEQSPVYQQKISQYTKATKDLALTFGEPVNIDSYKLELQDKVSAVLLKHGLQEQSFGWKQDLELKAGDIYSGVLSLQFSGQTAAMILATTELESIAKISQLERFSQTLQGYQRKENDLGHGNITLEVAIWVRAL</sequence>
<proteinExistence type="predicted"/>
<dbReference type="EMBL" id="AP019798">
    <property type="protein sequence ID" value="BBL87578.1"/>
    <property type="molecule type" value="Genomic_DNA"/>
</dbReference>
<dbReference type="AlphaFoldDB" id="A0A510I326"/>
<name>A0A510I326_9VIBR</name>
<dbReference type="Proteomes" id="UP000315115">
    <property type="component" value="Chromosome 1"/>
</dbReference>
<protein>
    <submittedName>
        <fullName evidence="1">Uncharacterized protein</fullName>
    </submittedName>
</protein>
<reference evidence="2" key="1">
    <citation type="submission" date="2019-07" db="EMBL/GenBank/DDBJ databases">
        <title>Complete Genome Sequences of Vibrion rotiferianus strain AM7.</title>
        <authorList>
            <person name="Miyazaki K."/>
            <person name="Wiseschart A."/>
            <person name="Pootanakit K."/>
            <person name="Ishimori K."/>
            <person name="Kitahara K."/>
        </authorList>
    </citation>
    <scope>NUCLEOTIDE SEQUENCE [LARGE SCALE GENOMIC DNA]</scope>
    <source>
        <strain evidence="2">AM7</strain>
    </source>
</reference>
<evidence type="ECO:0000313" key="1">
    <source>
        <dbReference type="EMBL" id="BBL87578.1"/>
    </source>
</evidence>
<dbReference type="RefSeq" id="WP_143691765.1">
    <property type="nucleotide sequence ID" value="NZ_AP019798.1"/>
</dbReference>
<organism evidence="1 2">
    <name type="scientific">Vibrio rotiferianus</name>
    <dbReference type="NCBI Taxonomy" id="190895"/>
    <lineage>
        <taxon>Bacteria</taxon>
        <taxon>Pseudomonadati</taxon>
        <taxon>Pseudomonadota</taxon>
        <taxon>Gammaproteobacteria</taxon>
        <taxon>Vibrionales</taxon>
        <taxon>Vibrionaceae</taxon>
        <taxon>Vibrio</taxon>
    </lineage>
</organism>